<accession>A0ACB8CPW6</accession>
<evidence type="ECO:0000313" key="1">
    <source>
        <dbReference type="EMBL" id="KAH7949053.1"/>
    </source>
</evidence>
<protein>
    <submittedName>
        <fullName evidence="1">Uncharacterized protein</fullName>
    </submittedName>
</protein>
<dbReference type="Proteomes" id="UP000821865">
    <property type="component" value="Chromosome 5"/>
</dbReference>
<dbReference type="EMBL" id="CM023474">
    <property type="protein sequence ID" value="KAH7949053.1"/>
    <property type="molecule type" value="Genomic_DNA"/>
</dbReference>
<evidence type="ECO:0000313" key="2">
    <source>
        <dbReference type="Proteomes" id="UP000821865"/>
    </source>
</evidence>
<sequence length="122" mass="13475">MSDIEKDSVLFLDAMEICKGVRSGDRFLGKTTHPETDEAANHVLVFMIGGLNTRWKQTLRSLHAPRLGPCFEGAPNRLVSQRQGALQANLDLNDDLGWGGACLFGDSDAFTKAHRICEDCRK</sequence>
<reference evidence="1" key="1">
    <citation type="submission" date="2020-05" db="EMBL/GenBank/DDBJ databases">
        <title>Large-scale comparative analyses of tick genomes elucidate their genetic diversity and vector capacities.</title>
        <authorList>
            <person name="Jia N."/>
            <person name="Wang J."/>
            <person name="Shi W."/>
            <person name="Du L."/>
            <person name="Sun Y."/>
            <person name="Zhan W."/>
            <person name="Jiang J."/>
            <person name="Wang Q."/>
            <person name="Zhang B."/>
            <person name="Ji P."/>
            <person name="Sakyi L.B."/>
            <person name="Cui X."/>
            <person name="Yuan T."/>
            <person name="Jiang B."/>
            <person name="Yang W."/>
            <person name="Lam T.T.-Y."/>
            <person name="Chang Q."/>
            <person name="Ding S."/>
            <person name="Wang X."/>
            <person name="Zhu J."/>
            <person name="Ruan X."/>
            <person name="Zhao L."/>
            <person name="Wei J."/>
            <person name="Que T."/>
            <person name="Du C."/>
            <person name="Cheng J."/>
            <person name="Dai P."/>
            <person name="Han X."/>
            <person name="Huang E."/>
            <person name="Gao Y."/>
            <person name="Liu J."/>
            <person name="Shao H."/>
            <person name="Ye R."/>
            <person name="Li L."/>
            <person name="Wei W."/>
            <person name="Wang X."/>
            <person name="Wang C."/>
            <person name="Yang T."/>
            <person name="Huo Q."/>
            <person name="Li W."/>
            <person name="Guo W."/>
            <person name="Chen H."/>
            <person name="Zhou L."/>
            <person name="Ni X."/>
            <person name="Tian J."/>
            <person name="Zhou Y."/>
            <person name="Sheng Y."/>
            <person name="Liu T."/>
            <person name="Pan Y."/>
            <person name="Xia L."/>
            <person name="Li J."/>
            <person name="Zhao F."/>
            <person name="Cao W."/>
        </authorList>
    </citation>
    <scope>NUCLEOTIDE SEQUENCE</scope>
    <source>
        <strain evidence="1">Dsil-2018</strain>
    </source>
</reference>
<organism evidence="1 2">
    <name type="scientific">Dermacentor silvarum</name>
    <name type="common">Tick</name>
    <dbReference type="NCBI Taxonomy" id="543639"/>
    <lineage>
        <taxon>Eukaryota</taxon>
        <taxon>Metazoa</taxon>
        <taxon>Ecdysozoa</taxon>
        <taxon>Arthropoda</taxon>
        <taxon>Chelicerata</taxon>
        <taxon>Arachnida</taxon>
        <taxon>Acari</taxon>
        <taxon>Parasitiformes</taxon>
        <taxon>Ixodida</taxon>
        <taxon>Ixodoidea</taxon>
        <taxon>Ixodidae</taxon>
        <taxon>Rhipicephalinae</taxon>
        <taxon>Dermacentor</taxon>
    </lineage>
</organism>
<keyword evidence="2" id="KW-1185">Reference proteome</keyword>
<name>A0ACB8CPW6_DERSI</name>
<proteinExistence type="predicted"/>
<gene>
    <name evidence="1" type="ORF">HPB49_004537</name>
</gene>
<comment type="caution">
    <text evidence="1">The sequence shown here is derived from an EMBL/GenBank/DDBJ whole genome shotgun (WGS) entry which is preliminary data.</text>
</comment>